<organism evidence="2 3">
    <name type="scientific">Salininema proteolyticum</name>
    <dbReference type="NCBI Taxonomy" id="1607685"/>
    <lineage>
        <taxon>Bacteria</taxon>
        <taxon>Bacillati</taxon>
        <taxon>Actinomycetota</taxon>
        <taxon>Actinomycetes</taxon>
        <taxon>Glycomycetales</taxon>
        <taxon>Glycomycetaceae</taxon>
        <taxon>Salininema</taxon>
    </lineage>
</organism>
<comment type="caution">
    <text evidence="2">The sequence shown here is derived from an EMBL/GenBank/DDBJ whole genome shotgun (WGS) entry which is preliminary data.</text>
</comment>
<proteinExistence type="predicted"/>
<dbReference type="EMBL" id="JBHSDK010000061">
    <property type="protein sequence ID" value="MFC4338049.1"/>
    <property type="molecule type" value="Genomic_DNA"/>
</dbReference>
<feature type="compositionally biased region" description="Basic and acidic residues" evidence="1">
    <location>
        <begin position="130"/>
        <end position="145"/>
    </location>
</feature>
<evidence type="ECO:0000256" key="1">
    <source>
        <dbReference type="SAM" id="MobiDB-lite"/>
    </source>
</evidence>
<feature type="compositionally biased region" description="Acidic residues" evidence="1">
    <location>
        <begin position="249"/>
        <end position="261"/>
    </location>
</feature>
<sequence>MSEQGRFLHEAWIDGVRKHCDNKAQAEARRDWDGSEAWQRQCCDGVYRDVAEFIADAVDAAWRLTWRQCGQIVYGLWVTRQTGSDPLHRCHPPWRDLPLWQQKAYAHVFDAVEREQPPGAHAAAPPRARPAFENHGKPWKGEDDGDLMRRWEAGVSVKDLSAEFKRSLGAIKARLVKLDPALEDPPPAAARYGDFDRPDAAAPGHSATAAKGLPGASSVTARNGVGESAPETGSDSAPAEFERRRGSGPEDESPSESEPEATPEPSDRFVTVVLDDPRTPA</sequence>
<gene>
    <name evidence="2" type="ORF">ACFPET_22920</name>
</gene>
<feature type="compositionally biased region" description="Low complexity" evidence="1">
    <location>
        <begin position="117"/>
        <end position="129"/>
    </location>
</feature>
<name>A0ABV8U4J5_9ACTN</name>
<feature type="region of interest" description="Disordered" evidence="1">
    <location>
        <begin position="116"/>
        <end position="145"/>
    </location>
</feature>
<evidence type="ECO:0000313" key="3">
    <source>
        <dbReference type="Proteomes" id="UP001595823"/>
    </source>
</evidence>
<dbReference type="Proteomes" id="UP001595823">
    <property type="component" value="Unassembled WGS sequence"/>
</dbReference>
<dbReference type="RefSeq" id="WP_380625687.1">
    <property type="nucleotide sequence ID" value="NZ_JBHSDK010000061.1"/>
</dbReference>
<protein>
    <submittedName>
        <fullName evidence="2">Uncharacterized protein</fullName>
    </submittedName>
</protein>
<keyword evidence="3" id="KW-1185">Reference proteome</keyword>
<evidence type="ECO:0000313" key="2">
    <source>
        <dbReference type="EMBL" id="MFC4338049.1"/>
    </source>
</evidence>
<reference evidence="3" key="1">
    <citation type="journal article" date="2019" name="Int. J. Syst. Evol. Microbiol.">
        <title>The Global Catalogue of Microorganisms (GCM) 10K type strain sequencing project: providing services to taxonomists for standard genome sequencing and annotation.</title>
        <authorList>
            <consortium name="The Broad Institute Genomics Platform"/>
            <consortium name="The Broad Institute Genome Sequencing Center for Infectious Disease"/>
            <person name="Wu L."/>
            <person name="Ma J."/>
        </authorList>
    </citation>
    <scope>NUCLEOTIDE SEQUENCE [LARGE SCALE GENOMIC DNA]</scope>
    <source>
        <strain evidence="3">IBRC-M 10908</strain>
    </source>
</reference>
<accession>A0ABV8U4J5</accession>
<feature type="region of interest" description="Disordered" evidence="1">
    <location>
        <begin position="181"/>
        <end position="281"/>
    </location>
</feature>